<dbReference type="Proteomes" id="UP000694925">
    <property type="component" value="Unplaced"/>
</dbReference>
<name>A0AAJ7S922_9HYME</name>
<dbReference type="GeneID" id="113464939"/>
<dbReference type="RefSeq" id="XP_026673546.1">
    <property type="nucleotide sequence ID" value="XM_026817745.1"/>
</dbReference>
<gene>
    <name evidence="3" type="primary">LOC113464939</name>
</gene>
<dbReference type="AlphaFoldDB" id="A0AAJ7S922"/>
<feature type="compositionally biased region" description="Polar residues" evidence="1">
    <location>
        <begin position="12"/>
        <end position="22"/>
    </location>
</feature>
<sequence length="205" mass="22874">MYVGGPLDTAPATPSSTLSRSQASHREVKVRKVNPSDSVSPPALEYREPGRVAPAEKVKDSIVRKTNGPSLQRCCSTPRNDSLQFRAWNSYGSLGHARRYGLRLFETSIGPERVSFVSGTPPSCRHILYYKYTFVSNLFTAPSTVLLTEVLKFQEKSSNRNSKWSVSSGVREPEKVRPCGKRKERKIAGQCNFYCISISLDGRIK</sequence>
<keyword evidence="2" id="KW-1185">Reference proteome</keyword>
<organism evidence="2 3">
    <name type="scientific">Ceratina calcarata</name>
    <dbReference type="NCBI Taxonomy" id="156304"/>
    <lineage>
        <taxon>Eukaryota</taxon>
        <taxon>Metazoa</taxon>
        <taxon>Ecdysozoa</taxon>
        <taxon>Arthropoda</taxon>
        <taxon>Hexapoda</taxon>
        <taxon>Insecta</taxon>
        <taxon>Pterygota</taxon>
        <taxon>Neoptera</taxon>
        <taxon>Endopterygota</taxon>
        <taxon>Hymenoptera</taxon>
        <taxon>Apocrita</taxon>
        <taxon>Aculeata</taxon>
        <taxon>Apoidea</taxon>
        <taxon>Anthophila</taxon>
        <taxon>Apidae</taxon>
        <taxon>Ceratina</taxon>
        <taxon>Zadontomerus</taxon>
    </lineage>
</organism>
<feature type="region of interest" description="Disordered" evidence="1">
    <location>
        <begin position="1"/>
        <end position="51"/>
    </location>
</feature>
<reference evidence="3" key="1">
    <citation type="submission" date="2025-08" db="UniProtKB">
        <authorList>
            <consortium name="RefSeq"/>
        </authorList>
    </citation>
    <scope>IDENTIFICATION</scope>
    <source>
        <tissue evidence="3">Whole body</tissue>
    </source>
</reference>
<evidence type="ECO:0000313" key="2">
    <source>
        <dbReference type="Proteomes" id="UP000694925"/>
    </source>
</evidence>
<protein>
    <submittedName>
        <fullName evidence="3">Uncharacterized protein LOC113464939 isoform X2</fullName>
    </submittedName>
</protein>
<accession>A0AAJ7S922</accession>
<evidence type="ECO:0000313" key="3">
    <source>
        <dbReference type="RefSeq" id="XP_026673546.1"/>
    </source>
</evidence>
<proteinExistence type="predicted"/>
<evidence type="ECO:0000256" key="1">
    <source>
        <dbReference type="SAM" id="MobiDB-lite"/>
    </source>
</evidence>